<comment type="caution">
    <text evidence="2">The sequence shown here is derived from an EMBL/GenBank/DDBJ whole genome shotgun (WGS) entry which is preliminary data.</text>
</comment>
<feature type="compositionally biased region" description="Polar residues" evidence="1">
    <location>
        <begin position="47"/>
        <end position="87"/>
    </location>
</feature>
<accession>A0A8K0MRY0</accession>
<dbReference type="AlphaFoldDB" id="A0A8K0MRY0"/>
<evidence type="ECO:0000313" key="2">
    <source>
        <dbReference type="EMBL" id="KAF3455809.1"/>
    </source>
</evidence>
<organism evidence="2 3">
    <name type="scientific">Rhamnella rubrinervis</name>
    <dbReference type="NCBI Taxonomy" id="2594499"/>
    <lineage>
        <taxon>Eukaryota</taxon>
        <taxon>Viridiplantae</taxon>
        <taxon>Streptophyta</taxon>
        <taxon>Embryophyta</taxon>
        <taxon>Tracheophyta</taxon>
        <taxon>Spermatophyta</taxon>
        <taxon>Magnoliopsida</taxon>
        <taxon>eudicotyledons</taxon>
        <taxon>Gunneridae</taxon>
        <taxon>Pentapetalae</taxon>
        <taxon>rosids</taxon>
        <taxon>fabids</taxon>
        <taxon>Rosales</taxon>
        <taxon>Rhamnaceae</taxon>
        <taxon>rhamnoid group</taxon>
        <taxon>Rhamneae</taxon>
        <taxon>Rhamnella</taxon>
    </lineage>
</organism>
<name>A0A8K0MRY0_9ROSA</name>
<dbReference type="Proteomes" id="UP000796880">
    <property type="component" value="Unassembled WGS sequence"/>
</dbReference>
<dbReference type="EMBL" id="VOIH02000001">
    <property type="protein sequence ID" value="KAF3455809.1"/>
    <property type="molecule type" value="Genomic_DNA"/>
</dbReference>
<feature type="region of interest" description="Disordered" evidence="1">
    <location>
        <begin position="38"/>
        <end position="87"/>
    </location>
</feature>
<protein>
    <submittedName>
        <fullName evidence="2">Uncharacterized protein</fullName>
    </submittedName>
</protein>
<proteinExistence type="predicted"/>
<sequence>MNDVNRGATLVPEHAFQCSMDYSVVDTIKNISAGKWPTFGQALRGSSPKSQKVGGSSRSAMPSKSTSSTRAGVELTPTNRMTSSQSD</sequence>
<keyword evidence="3" id="KW-1185">Reference proteome</keyword>
<evidence type="ECO:0000256" key="1">
    <source>
        <dbReference type="SAM" id="MobiDB-lite"/>
    </source>
</evidence>
<gene>
    <name evidence="2" type="ORF">FNV43_RR00451</name>
</gene>
<evidence type="ECO:0000313" key="3">
    <source>
        <dbReference type="Proteomes" id="UP000796880"/>
    </source>
</evidence>
<reference evidence="2" key="1">
    <citation type="submission" date="2020-03" db="EMBL/GenBank/DDBJ databases">
        <title>A high-quality chromosome-level genome assembly of a woody plant with both climbing and erect habits, Rhamnella rubrinervis.</title>
        <authorList>
            <person name="Lu Z."/>
            <person name="Yang Y."/>
            <person name="Zhu X."/>
            <person name="Sun Y."/>
        </authorList>
    </citation>
    <scope>NUCLEOTIDE SEQUENCE</scope>
    <source>
        <strain evidence="2">BYM</strain>
        <tissue evidence="2">Leaf</tissue>
    </source>
</reference>